<gene>
    <name evidence="2" type="ORF">LQ50_20630</name>
</gene>
<keyword evidence="1" id="KW-1133">Transmembrane helix</keyword>
<evidence type="ECO:0000313" key="3">
    <source>
        <dbReference type="Proteomes" id="UP000030832"/>
    </source>
</evidence>
<dbReference type="RefSeq" id="WP_034632451.1">
    <property type="nucleotide sequence ID" value="NZ_JRJU01000036.1"/>
</dbReference>
<protein>
    <submittedName>
        <fullName evidence="2">Uncharacterized protein</fullName>
    </submittedName>
</protein>
<dbReference type="eggNOG" id="ENOG5030DG5">
    <property type="taxonomic scope" value="Bacteria"/>
</dbReference>
<keyword evidence="1" id="KW-0472">Membrane</keyword>
<reference evidence="2 3" key="1">
    <citation type="submission" date="2014-09" db="EMBL/GenBank/DDBJ databases">
        <title>Genome sequencing and annotation of Bacillus Okhensis strain Kh10-101T.</title>
        <authorList>
            <person name="Prakash J.S."/>
        </authorList>
    </citation>
    <scope>NUCLEOTIDE SEQUENCE [LARGE SCALE GENOMIC DNA]</scope>
    <source>
        <strain evidence="3">Kh10-101T</strain>
    </source>
</reference>
<evidence type="ECO:0000256" key="1">
    <source>
        <dbReference type="SAM" id="Phobius"/>
    </source>
</evidence>
<dbReference type="Proteomes" id="UP000030832">
    <property type="component" value="Unassembled WGS sequence"/>
</dbReference>
<dbReference type="EMBL" id="JRJU01000036">
    <property type="protein sequence ID" value="KHF38555.1"/>
    <property type="molecule type" value="Genomic_DNA"/>
</dbReference>
<keyword evidence="1" id="KW-0812">Transmembrane</keyword>
<evidence type="ECO:0000313" key="2">
    <source>
        <dbReference type="EMBL" id="KHF38555.1"/>
    </source>
</evidence>
<sequence>MNKKDYFISVVLHGFIGYLWVLFVSHINNYTSKIENSAFISSGILIFIGIFLFGSIVKRMTPINQYKYNHPVNLVGFVTLLLVVFINTF</sequence>
<accession>A0A0B0IB85</accession>
<dbReference type="AlphaFoldDB" id="A0A0B0IB85"/>
<comment type="caution">
    <text evidence="2">The sequence shown here is derived from an EMBL/GenBank/DDBJ whole genome shotgun (WGS) entry which is preliminary data.</text>
</comment>
<keyword evidence="3" id="KW-1185">Reference proteome</keyword>
<organism evidence="2 3">
    <name type="scientific">Halalkalibacter okhensis</name>
    <dbReference type="NCBI Taxonomy" id="333138"/>
    <lineage>
        <taxon>Bacteria</taxon>
        <taxon>Bacillati</taxon>
        <taxon>Bacillota</taxon>
        <taxon>Bacilli</taxon>
        <taxon>Bacillales</taxon>
        <taxon>Bacillaceae</taxon>
        <taxon>Halalkalibacter</taxon>
    </lineage>
</organism>
<feature type="transmembrane region" description="Helical" evidence="1">
    <location>
        <begin position="37"/>
        <end position="56"/>
    </location>
</feature>
<proteinExistence type="predicted"/>
<name>A0A0B0IB85_9BACI</name>
<feature type="transmembrane region" description="Helical" evidence="1">
    <location>
        <begin position="68"/>
        <end position="86"/>
    </location>
</feature>
<feature type="transmembrane region" description="Helical" evidence="1">
    <location>
        <begin position="6"/>
        <end position="25"/>
    </location>
</feature>
<dbReference type="OrthoDB" id="2881760at2"/>